<feature type="compositionally biased region" description="Basic residues" evidence="1">
    <location>
        <begin position="123"/>
        <end position="136"/>
    </location>
</feature>
<evidence type="ECO:0000313" key="3">
    <source>
        <dbReference type="Proteomes" id="UP000076510"/>
    </source>
</evidence>
<dbReference type="AlphaFoldDB" id="A0A0J5T7J8"/>
<dbReference type="OrthoDB" id="4570726at2"/>
<gene>
    <name evidence="2" type="ORF">AV649_15490</name>
</gene>
<evidence type="ECO:0000256" key="1">
    <source>
        <dbReference type="SAM" id="MobiDB-lite"/>
    </source>
</evidence>
<dbReference type="EMBL" id="LQQY01000009">
    <property type="protein sequence ID" value="KZE51186.1"/>
    <property type="molecule type" value="Genomic_DNA"/>
</dbReference>
<dbReference type="Pfam" id="PF11208">
    <property type="entry name" value="DUF2992"/>
    <property type="match status" value="1"/>
</dbReference>
<sequence>MTLTIYHDGQYWVGIVEVVEKGKLKAFRHVFGTEPKEEDILLFIHGRLSRLLDESSQPGVEVAHKKRGQVNPKRLQRLAAKEMKKGISTKAQEAMKEALEHKKVQAKIQNRIERDTLQQLKYEKKKQKAKTRHRGK</sequence>
<dbReference type="RefSeq" id="WP_048005651.1">
    <property type="nucleotide sequence ID" value="NZ_JBLGCT010000001.1"/>
</dbReference>
<evidence type="ECO:0008006" key="4">
    <source>
        <dbReference type="Google" id="ProtNLM"/>
    </source>
</evidence>
<dbReference type="PATRIC" id="fig|189381.10.peg.813"/>
<protein>
    <recommendedName>
        <fullName evidence="4">DUF2992 family protein</fullName>
    </recommendedName>
</protein>
<reference evidence="3" key="1">
    <citation type="submission" date="2016-01" db="EMBL/GenBank/DDBJ databases">
        <title>Whole genome sequencing of Bhargavaea cecembensis T14.</title>
        <authorList>
            <person name="Hong K.W."/>
        </authorList>
    </citation>
    <scope>NUCLEOTIDE SEQUENCE [LARGE SCALE GENOMIC DNA]</scope>
    <source>
        <strain evidence="3">M19</strain>
    </source>
</reference>
<evidence type="ECO:0000313" key="2">
    <source>
        <dbReference type="EMBL" id="KZE51186.1"/>
    </source>
</evidence>
<dbReference type="InterPro" id="IPR016787">
    <property type="entry name" value="UCP021328"/>
</dbReference>
<comment type="caution">
    <text evidence="2">The sequence shown here is derived from an EMBL/GenBank/DDBJ whole genome shotgun (WGS) entry which is preliminary data.</text>
</comment>
<proteinExistence type="predicted"/>
<organism evidence="2 3">
    <name type="scientific">Rossellomorea marisflavi</name>
    <dbReference type="NCBI Taxonomy" id="189381"/>
    <lineage>
        <taxon>Bacteria</taxon>
        <taxon>Bacillati</taxon>
        <taxon>Bacillota</taxon>
        <taxon>Bacilli</taxon>
        <taxon>Bacillales</taxon>
        <taxon>Bacillaceae</taxon>
        <taxon>Rossellomorea</taxon>
    </lineage>
</organism>
<feature type="region of interest" description="Disordered" evidence="1">
    <location>
        <begin position="117"/>
        <end position="136"/>
    </location>
</feature>
<dbReference type="Proteomes" id="UP000076510">
    <property type="component" value="Unassembled WGS sequence"/>
</dbReference>
<name>A0A0J5T7J8_9BACI</name>
<accession>A0A0J5T7J8</accession>
<dbReference type="PIRSF" id="PIRSF021328">
    <property type="entry name" value="UCP021328"/>
    <property type="match status" value="1"/>
</dbReference>